<gene>
    <name evidence="1" type="ORF">FWK35_00037151</name>
</gene>
<evidence type="ECO:0000313" key="1">
    <source>
        <dbReference type="EMBL" id="KAF0685360.1"/>
    </source>
</evidence>
<sequence>MKEETTAEFYNNMSGYNKSPNLKNNKFDKKNTRDKSVIKFHRCEKFGHYANECRTSEHKIGTFRNPNNGQSQRPNLNVNILVNSVNTVETNHDISECRKLKRNEQNKTVVRNDQENHDRSISKIQSGSNVRIITPITQEHITYCSDKFVKNEITFLIDSGSEMNIIKISSLKGHIIMNEKDKKKIKGINASPVETVGSVVIPFYIDKQLFTIRYFVLDWDKEILIIPEKKEINNNALIIPPRSYCVLQIRADEQIDHEFITIEKYEINEDEIIANSICPVKGDKIISNIINISEQPFIIVQLTTSNLKWEPYNDCVFVANEEKYADNKIRKIKETIKTKHLNNEERDSIIDLCS</sequence>
<evidence type="ECO:0000313" key="2">
    <source>
        <dbReference type="Proteomes" id="UP000478052"/>
    </source>
</evidence>
<accession>A0A6G0VKH2</accession>
<organism evidence="1 2">
    <name type="scientific">Aphis craccivora</name>
    <name type="common">Cowpea aphid</name>
    <dbReference type="NCBI Taxonomy" id="307492"/>
    <lineage>
        <taxon>Eukaryota</taxon>
        <taxon>Metazoa</taxon>
        <taxon>Ecdysozoa</taxon>
        <taxon>Arthropoda</taxon>
        <taxon>Hexapoda</taxon>
        <taxon>Insecta</taxon>
        <taxon>Pterygota</taxon>
        <taxon>Neoptera</taxon>
        <taxon>Paraneoptera</taxon>
        <taxon>Hemiptera</taxon>
        <taxon>Sternorrhyncha</taxon>
        <taxon>Aphidomorpha</taxon>
        <taxon>Aphidoidea</taxon>
        <taxon>Aphididae</taxon>
        <taxon>Aphidini</taxon>
        <taxon>Aphis</taxon>
        <taxon>Aphis</taxon>
    </lineage>
</organism>
<comment type="caution">
    <text evidence="1">The sequence shown here is derived from an EMBL/GenBank/DDBJ whole genome shotgun (WGS) entry which is preliminary data.</text>
</comment>
<dbReference type="Proteomes" id="UP000478052">
    <property type="component" value="Unassembled WGS sequence"/>
</dbReference>
<proteinExistence type="predicted"/>
<dbReference type="OrthoDB" id="10060349at2759"/>
<protein>
    <submittedName>
        <fullName evidence="1">CCHC-type domain-containing protein</fullName>
    </submittedName>
</protein>
<dbReference type="AlphaFoldDB" id="A0A6G0VKH2"/>
<name>A0A6G0VKH2_APHCR</name>
<feature type="non-terminal residue" evidence="1">
    <location>
        <position position="354"/>
    </location>
</feature>
<dbReference type="CDD" id="cd00303">
    <property type="entry name" value="retropepsin_like"/>
    <property type="match status" value="1"/>
</dbReference>
<reference evidence="1 2" key="1">
    <citation type="submission" date="2019-08" db="EMBL/GenBank/DDBJ databases">
        <title>Whole genome of Aphis craccivora.</title>
        <authorList>
            <person name="Voronova N.V."/>
            <person name="Shulinski R.S."/>
            <person name="Bandarenka Y.V."/>
            <person name="Zhorov D.G."/>
            <person name="Warner D."/>
        </authorList>
    </citation>
    <scope>NUCLEOTIDE SEQUENCE [LARGE SCALE GENOMIC DNA]</scope>
    <source>
        <strain evidence="1">180601</strain>
        <tissue evidence="1">Whole Body</tissue>
    </source>
</reference>
<keyword evidence="2" id="KW-1185">Reference proteome</keyword>
<dbReference type="EMBL" id="VUJU01017108">
    <property type="protein sequence ID" value="KAF0685360.1"/>
    <property type="molecule type" value="Genomic_DNA"/>
</dbReference>